<reference evidence="13 14" key="1">
    <citation type="submission" date="2016-06" db="EMBL/GenBank/DDBJ databases">
        <title>Living apart together: crosstalk between the core and supernumerary genomes in a fungal plant pathogen.</title>
        <authorList>
            <person name="Vanheule A."/>
            <person name="Audenaert K."/>
            <person name="Warris S."/>
            <person name="Van De Geest H."/>
            <person name="Schijlen E."/>
            <person name="Hofte M."/>
            <person name="De Saeger S."/>
            <person name="Haesaert G."/>
            <person name="Waalwijk C."/>
            <person name="Van Der Lee T."/>
        </authorList>
    </citation>
    <scope>NUCLEOTIDE SEQUENCE [LARGE SCALE GENOMIC DNA]</scope>
    <source>
        <strain evidence="13 14">2516</strain>
    </source>
</reference>
<comment type="caution">
    <text evidence="13">The sequence shown here is derived from an EMBL/GenBank/DDBJ whole genome shotgun (WGS) entry which is preliminary data.</text>
</comment>
<dbReference type="GO" id="GO:0051301">
    <property type="term" value="P:cell division"/>
    <property type="evidence" value="ECO:0007669"/>
    <property type="project" value="UniProtKB-KW"/>
</dbReference>
<dbReference type="InterPro" id="IPR011516">
    <property type="entry name" value="Shugoshin_N"/>
</dbReference>
<feature type="region of interest" description="Disordered" evidence="10">
    <location>
        <begin position="297"/>
        <end position="426"/>
    </location>
</feature>
<name>A0A1B8B4J4_FUSPO</name>
<keyword evidence="4" id="KW-0132">Cell division</keyword>
<dbReference type="OMA" id="ENECACM"/>
<keyword evidence="6 9" id="KW-0175">Coiled coil</keyword>
<sequence>MARLNEPPVSTDSLETLRKKLLRQNRDLAKSNNIRALRIRELENDCACMLSENLELRGRILELEKELEDNNSRRIADHALAIKAKMESQLTEWGALLAGLGLEPPMKRHSPRPRKSTKPRLSFSSARPSPSQRRLRDIAREIEELGHISETKSYPRQSMNPEQILALRSEAHSDDMADASQSPELGPPPVSQFIETEDQDPVKIDSPSPSRSAPSPVHVQESPRTKLAPPETFTSPQTTKMLPRSTSPEKKRTEETAKHQQPRLMETNTLATKSIEITAEQPAMEPPAVEFQQIKIGSKRKLAARDDMVTIRSQRNNDENENPQTSNEKRSIREKAGDRIVKDISGMKKDSREKASATGTRKPLSAKSTNDDMTSPKKVFKPVSTDEIAAAKADLVRSKTSQDRPKSRSRSLAPITIEPVQDLEHTAPEVVDVQCALATPYTEPSLLSLHSPDTTASKNAGRGGTPPPGDVNASREPARPSRRNRTAVSYAEPNLRDKMRRPTKEMLDAVAGEGKYARRSSATEQAPEAGKVKRESGTEDSWKQLSSDNATSPENGPGSIPASPLAGKCLSPEIAKNMAIRSGRRSSMTIQDLVAGSETSHEDGRDETASDTTGLSEVDIYEFTPSSPQYEEHAPVRNKRKTTSRQTSRRVSSAVHDEEGSEARERASSRRRSMML</sequence>
<feature type="coiled-coil region" evidence="9">
    <location>
        <begin position="14"/>
        <end position="73"/>
    </location>
</feature>
<feature type="compositionally biased region" description="Basic residues" evidence="10">
    <location>
        <begin position="107"/>
        <end position="118"/>
    </location>
</feature>
<evidence type="ECO:0008006" key="15">
    <source>
        <dbReference type="Google" id="ProtNLM"/>
    </source>
</evidence>
<feature type="compositionally biased region" description="Polar residues" evidence="10">
    <location>
        <begin position="122"/>
        <end position="132"/>
    </location>
</feature>
<keyword evidence="3" id="KW-0158">Chromosome</keyword>
<dbReference type="GO" id="GO:0045132">
    <property type="term" value="P:meiotic chromosome segregation"/>
    <property type="evidence" value="ECO:0007669"/>
    <property type="project" value="InterPro"/>
</dbReference>
<feature type="compositionally biased region" description="Low complexity" evidence="10">
    <location>
        <begin position="206"/>
        <end position="216"/>
    </location>
</feature>
<dbReference type="GO" id="GO:0000779">
    <property type="term" value="C:condensed chromosome, centromeric region"/>
    <property type="evidence" value="ECO:0007669"/>
    <property type="project" value="UniProtKB-ARBA"/>
</dbReference>
<evidence type="ECO:0000256" key="1">
    <source>
        <dbReference type="ARBA" id="ARBA00004584"/>
    </source>
</evidence>
<dbReference type="GO" id="GO:0005634">
    <property type="term" value="C:nucleus"/>
    <property type="evidence" value="ECO:0007669"/>
    <property type="project" value="InterPro"/>
</dbReference>
<evidence type="ECO:0000313" key="14">
    <source>
        <dbReference type="Proteomes" id="UP000091967"/>
    </source>
</evidence>
<feature type="compositionally biased region" description="Basic and acidic residues" evidence="10">
    <location>
        <begin position="394"/>
        <end position="406"/>
    </location>
</feature>
<evidence type="ECO:0000256" key="5">
    <source>
        <dbReference type="ARBA" id="ARBA00022829"/>
    </source>
</evidence>
<feature type="domain" description="Shugoshin N-terminal coiled-coil" evidence="12">
    <location>
        <begin position="17"/>
        <end position="61"/>
    </location>
</feature>
<dbReference type="STRING" id="36050.A0A1B8B4J4"/>
<comment type="similarity">
    <text evidence="2">Belongs to the shugoshin family.</text>
</comment>
<gene>
    <name evidence="13" type="ORF">FPOA_01594</name>
</gene>
<dbReference type="Proteomes" id="UP000091967">
    <property type="component" value="Unassembled WGS sequence"/>
</dbReference>
<feature type="region of interest" description="Disordered" evidence="10">
    <location>
        <begin position="443"/>
        <end position="676"/>
    </location>
</feature>
<feature type="compositionally biased region" description="Basic and acidic residues" evidence="10">
    <location>
        <begin position="655"/>
        <end position="668"/>
    </location>
</feature>
<keyword evidence="14" id="KW-1185">Reference proteome</keyword>
<evidence type="ECO:0000256" key="9">
    <source>
        <dbReference type="SAM" id="Coils"/>
    </source>
</evidence>
<feature type="region of interest" description="Disordered" evidence="10">
    <location>
        <begin position="102"/>
        <end position="135"/>
    </location>
</feature>
<evidence type="ECO:0000256" key="2">
    <source>
        <dbReference type="ARBA" id="ARBA00010845"/>
    </source>
</evidence>
<feature type="compositionally biased region" description="Polar residues" evidence="10">
    <location>
        <begin position="543"/>
        <end position="554"/>
    </location>
</feature>
<evidence type="ECO:0000313" key="13">
    <source>
        <dbReference type="EMBL" id="OBS27652.1"/>
    </source>
</evidence>
<keyword evidence="8" id="KW-0137">Centromere</keyword>
<feature type="compositionally biased region" description="Basic and acidic residues" evidence="10">
    <location>
        <begin position="599"/>
        <end position="608"/>
    </location>
</feature>
<feature type="compositionally biased region" description="Basic and acidic residues" evidence="10">
    <location>
        <begin position="494"/>
        <end position="507"/>
    </location>
</feature>
<evidence type="ECO:0000256" key="7">
    <source>
        <dbReference type="ARBA" id="ARBA00023306"/>
    </source>
</evidence>
<dbReference type="Pfam" id="PF07558">
    <property type="entry name" value="Shugoshin_N"/>
    <property type="match status" value="1"/>
</dbReference>
<evidence type="ECO:0000259" key="11">
    <source>
        <dbReference type="Pfam" id="PF07557"/>
    </source>
</evidence>
<dbReference type="EMBL" id="LYXU01000001">
    <property type="protein sequence ID" value="OBS27652.1"/>
    <property type="molecule type" value="Genomic_DNA"/>
</dbReference>
<keyword evidence="5" id="KW-0159">Chromosome partition</keyword>
<keyword evidence="7" id="KW-0131">Cell cycle</keyword>
<evidence type="ECO:0000256" key="4">
    <source>
        <dbReference type="ARBA" id="ARBA00022618"/>
    </source>
</evidence>
<feature type="compositionally biased region" description="Basic and acidic residues" evidence="10">
    <location>
        <begin position="247"/>
        <end position="258"/>
    </location>
</feature>
<evidence type="ECO:0000256" key="8">
    <source>
        <dbReference type="ARBA" id="ARBA00023328"/>
    </source>
</evidence>
<feature type="compositionally biased region" description="Low complexity" evidence="10">
    <location>
        <begin position="644"/>
        <end position="653"/>
    </location>
</feature>
<accession>A0A1B8B4J4</accession>
<feature type="region of interest" description="Disordered" evidence="10">
    <location>
        <begin position="172"/>
        <end position="269"/>
    </location>
</feature>
<protein>
    <recommendedName>
        <fullName evidence="15">Shugoshin C-terminal domain-containing protein</fullName>
    </recommendedName>
</protein>
<evidence type="ECO:0000259" key="12">
    <source>
        <dbReference type="Pfam" id="PF07558"/>
    </source>
</evidence>
<organism evidence="13 14">
    <name type="scientific">Fusarium poae</name>
    <dbReference type="NCBI Taxonomy" id="36050"/>
    <lineage>
        <taxon>Eukaryota</taxon>
        <taxon>Fungi</taxon>
        <taxon>Dikarya</taxon>
        <taxon>Ascomycota</taxon>
        <taxon>Pezizomycotina</taxon>
        <taxon>Sordariomycetes</taxon>
        <taxon>Hypocreomycetidae</taxon>
        <taxon>Hypocreales</taxon>
        <taxon>Nectriaceae</taxon>
        <taxon>Fusarium</taxon>
    </lineage>
</organism>
<proteinExistence type="inferred from homology"/>
<feature type="domain" description="Shugoshin C-terminal" evidence="11">
    <location>
        <begin position="478"/>
        <end position="501"/>
    </location>
</feature>
<feature type="compositionally biased region" description="Polar residues" evidence="10">
    <location>
        <begin position="232"/>
        <end position="246"/>
    </location>
</feature>
<evidence type="ECO:0000256" key="10">
    <source>
        <dbReference type="SAM" id="MobiDB-lite"/>
    </source>
</evidence>
<feature type="compositionally biased region" description="Basic and acidic residues" evidence="10">
    <location>
        <begin position="327"/>
        <end position="355"/>
    </location>
</feature>
<evidence type="ECO:0000256" key="6">
    <source>
        <dbReference type="ARBA" id="ARBA00023054"/>
    </source>
</evidence>
<comment type="subcellular location">
    <subcellularLocation>
        <location evidence="1">Chromosome</location>
        <location evidence="1">Centromere</location>
    </subcellularLocation>
</comment>
<dbReference type="InterPro" id="IPR011515">
    <property type="entry name" value="Shugoshin_C"/>
</dbReference>
<dbReference type="Pfam" id="PF07557">
    <property type="entry name" value="Shugoshin_C"/>
    <property type="match status" value="1"/>
</dbReference>
<evidence type="ECO:0000256" key="3">
    <source>
        <dbReference type="ARBA" id="ARBA00022454"/>
    </source>
</evidence>
<feature type="compositionally biased region" description="Basic and acidic residues" evidence="10">
    <location>
        <begin position="530"/>
        <end position="542"/>
    </location>
</feature>
<dbReference type="AlphaFoldDB" id="A0A1B8B4J4"/>